<name>X1RKT3_9ZZZZ</name>
<protein>
    <submittedName>
        <fullName evidence="1">Uncharacterized protein</fullName>
    </submittedName>
</protein>
<dbReference type="AlphaFoldDB" id="X1RKT3"/>
<gene>
    <name evidence="1" type="ORF">S12H4_16849</name>
</gene>
<reference evidence="1" key="1">
    <citation type="journal article" date="2014" name="Front. Microbiol.">
        <title>High frequency of phylogenetically diverse reductive dehalogenase-homologous genes in deep subseafloor sedimentary metagenomes.</title>
        <authorList>
            <person name="Kawai M."/>
            <person name="Futagami T."/>
            <person name="Toyoda A."/>
            <person name="Takaki Y."/>
            <person name="Nishi S."/>
            <person name="Hori S."/>
            <person name="Arai W."/>
            <person name="Tsubouchi T."/>
            <person name="Morono Y."/>
            <person name="Uchiyama I."/>
            <person name="Ito T."/>
            <person name="Fujiyama A."/>
            <person name="Inagaki F."/>
            <person name="Takami H."/>
        </authorList>
    </citation>
    <scope>NUCLEOTIDE SEQUENCE</scope>
    <source>
        <strain evidence="1">Expedition CK06-06</strain>
    </source>
</reference>
<proteinExistence type="predicted"/>
<sequence length="80" mass="9519">MLVVGIYNDSARNFKGLTIVDDWKSFTRRLRYYFSDVNKVKDRIIGGEIIELPYITLQRDRRCQSIKVKDERRQPVKAII</sequence>
<dbReference type="EMBL" id="BARW01008180">
    <property type="protein sequence ID" value="GAI81382.1"/>
    <property type="molecule type" value="Genomic_DNA"/>
</dbReference>
<accession>X1RKT3</accession>
<evidence type="ECO:0000313" key="1">
    <source>
        <dbReference type="EMBL" id="GAI81382.1"/>
    </source>
</evidence>
<organism evidence="1">
    <name type="scientific">marine sediment metagenome</name>
    <dbReference type="NCBI Taxonomy" id="412755"/>
    <lineage>
        <taxon>unclassified sequences</taxon>
        <taxon>metagenomes</taxon>
        <taxon>ecological metagenomes</taxon>
    </lineage>
</organism>
<comment type="caution">
    <text evidence="1">The sequence shown here is derived from an EMBL/GenBank/DDBJ whole genome shotgun (WGS) entry which is preliminary data.</text>
</comment>